<sequence length="104" mass="11548">MNAAGEVILPRHNLLACLFTSFDVCGVVVNRQTHLVRRQNGTYDPLRSFDDQCVAQISNLLLVGSTTDGFTRFQKPMIYHILQILSNVQNSLLSIAVTLTTVTI</sequence>
<name>A0A4Y2D4H0_ARAVE</name>
<comment type="caution">
    <text evidence="1">The sequence shown here is derived from an EMBL/GenBank/DDBJ whole genome shotgun (WGS) entry which is preliminary data.</text>
</comment>
<dbReference type="Proteomes" id="UP000499080">
    <property type="component" value="Unassembled WGS sequence"/>
</dbReference>
<reference evidence="1 2" key="1">
    <citation type="journal article" date="2019" name="Sci. Rep.">
        <title>Orb-weaving spider Araneus ventricosus genome elucidates the spidroin gene catalogue.</title>
        <authorList>
            <person name="Kono N."/>
            <person name="Nakamura H."/>
            <person name="Ohtoshi R."/>
            <person name="Moran D.A.P."/>
            <person name="Shinohara A."/>
            <person name="Yoshida Y."/>
            <person name="Fujiwara M."/>
            <person name="Mori M."/>
            <person name="Tomita M."/>
            <person name="Arakawa K."/>
        </authorList>
    </citation>
    <scope>NUCLEOTIDE SEQUENCE [LARGE SCALE GENOMIC DNA]</scope>
</reference>
<dbReference type="EMBL" id="BGPR01000296">
    <property type="protein sequence ID" value="GBM11199.1"/>
    <property type="molecule type" value="Genomic_DNA"/>
</dbReference>
<keyword evidence="2" id="KW-1185">Reference proteome</keyword>
<organism evidence="1 2">
    <name type="scientific">Araneus ventricosus</name>
    <name type="common">Orbweaver spider</name>
    <name type="synonym">Epeira ventricosa</name>
    <dbReference type="NCBI Taxonomy" id="182803"/>
    <lineage>
        <taxon>Eukaryota</taxon>
        <taxon>Metazoa</taxon>
        <taxon>Ecdysozoa</taxon>
        <taxon>Arthropoda</taxon>
        <taxon>Chelicerata</taxon>
        <taxon>Arachnida</taxon>
        <taxon>Araneae</taxon>
        <taxon>Araneomorphae</taxon>
        <taxon>Entelegynae</taxon>
        <taxon>Araneoidea</taxon>
        <taxon>Araneidae</taxon>
        <taxon>Araneus</taxon>
    </lineage>
</organism>
<proteinExistence type="predicted"/>
<accession>A0A4Y2D4H0</accession>
<evidence type="ECO:0000313" key="2">
    <source>
        <dbReference type="Proteomes" id="UP000499080"/>
    </source>
</evidence>
<dbReference type="AlphaFoldDB" id="A0A4Y2D4H0"/>
<protein>
    <submittedName>
        <fullName evidence="1">Uncharacterized protein</fullName>
    </submittedName>
</protein>
<gene>
    <name evidence="1" type="ORF">AVEN_133928_1</name>
</gene>
<evidence type="ECO:0000313" key="1">
    <source>
        <dbReference type="EMBL" id="GBM11199.1"/>
    </source>
</evidence>